<gene>
    <name evidence="2" type="ORF">V8F66_09120</name>
</gene>
<keyword evidence="1" id="KW-0732">Signal</keyword>
<name>A0AAU7XSP6_9GAMM</name>
<feature type="signal peptide" evidence="1">
    <location>
        <begin position="1"/>
        <end position="34"/>
    </location>
</feature>
<evidence type="ECO:0000313" key="2">
    <source>
        <dbReference type="EMBL" id="XBY60618.1"/>
    </source>
</evidence>
<dbReference type="RefSeq" id="WP_246362445.1">
    <property type="nucleotide sequence ID" value="NZ_CP158484.1"/>
</dbReference>
<dbReference type="Gene3D" id="2.60.40.1880">
    <property type="entry name" value="Invasion associated locus B (IalB) protein"/>
    <property type="match status" value="1"/>
</dbReference>
<dbReference type="KEGG" id="vrs:V8F66_09120"/>
<dbReference type="EMBL" id="CP158484">
    <property type="protein sequence ID" value="XBY60618.1"/>
    <property type="molecule type" value="Genomic_DNA"/>
</dbReference>
<accession>A0AAU7XSP6</accession>
<dbReference type="InterPro" id="IPR010642">
    <property type="entry name" value="Invasion_prot_B"/>
</dbReference>
<evidence type="ECO:0000256" key="1">
    <source>
        <dbReference type="SAM" id="SignalP"/>
    </source>
</evidence>
<proteinExistence type="predicted"/>
<organism evidence="2">
    <name type="scientific">Vreelandella sp. SM1641</name>
    <dbReference type="NCBI Taxonomy" id="3126101"/>
    <lineage>
        <taxon>Bacteria</taxon>
        <taxon>Pseudomonadati</taxon>
        <taxon>Pseudomonadota</taxon>
        <taxon>Gammaproteobacteria</taxon>
        <taxon>Oceanospirillales</taxon>
        <taxon>Halomonadaceae</taxon>
        <taxon>Vreelandella</taxon>
    </lineage>
</organism>
<feature type="chain" id="PRO_5043459432" evidence="1">
    <location>
        <begin position="35"/>
        <end position="185"/>
    </location>
</feature>
<reference evidence="2" key="1">
    <citation type="submission" date="2024-02" db="EMBL/GenBank/DDBJ databases">
        <title>Complete genome sequence of Vreelandella sp. SM1641, a marine exopolysaccharide-producing bacterium isolated from deep-sea hydrothermal sediment of the southwest Indian Ocean.</title>
        <authorList>
            <person name="Zhu H."/>
            <person name="Sun M."/>
        </authorList>
    </citation>
    <scope>NUCLEOTIDE SEQUENCE</scope>
    <source>
        <strain evidence="2">SM1641</strain>
    </source>
</reference>
<dbReference type="Pfam" id="PF06776">
    <property type="entry name" value="IalB"/>
    <property type="match status" value="1"/>
</dbReference>
<sequence>MPHNLTHNLTQNLTQNLCKMGLLSLLALSPNAFSQQQPGAASGNDVTTESFQDWEVRCQRNAEGPTPCAMSQLVTQPDSNQPLMQVILDYPPQIDDPVMSFFVPLGVHLAPGLQLVVDNGEPIQFPYQVCQEQGCRADAPIEPAMLQQLRSGNTATLSMISPRGERMDVDISLIGFTDASTRIAR</sequence>
<dbReference type="AlphaFoldDB" id="A0AAU7XSP6"/>
<dbReference type="InterPro" id="IPR038696">
    <property type="entry name" value="IalB_sf"/>
</dbReference>
<protein>
    <submittedName>
        <fullName evidence="2">Invasion associated locus B family protein</fullName>
    </submittedName>
</protein>